<evidence type="ECO:0008006" key="4">
    <source>
        <dbReference type="Google" id="ProtNLM"/>
    </source>
</evidence>
<evidence type="ECO:0000313" key="3">
    <source>
        <dbReference type="Proteomes" id="UP000886653"/>
    </source>
</evidence>
<proteinExistence type="predicted"/>
<accession>A0A9P6N606</accession>
<dbReference type="InterPro" id="IPR052833">
    <property type="entry name" value="Telomeric_DNA-bd_trans-reg"/>
</dbReference>
<feature type="region of interest" description="Disordered" evidence="1">
    <location>
        <begin position="1"/>
        <end position="68"/>
    </location>
</feature>
<feature type="compositionally biased region" description="Polar residues" evidence="1">
    <location>
        <begin position="52"/>
        <end position="63"/>
    </location>
</feature>
<feature type="compositionally biased region" description="Acidic residues" evidence="1">
    <location>
        <begin position="837"/>
        <end position="846"/>
    </location>
</feature>
<feature type="compositionally biased region" description="Polar residues" evidence="1">
    <location>
        <begin position="581"/>
        <end position="591"/>
    </location>
</feature>
<feature type="compositionally biased region" description="Basic and acidic residues" evidence="1">
    <location>
        <begin position="377"/>
        <end position="390"/>
    </location>
</feature>
<dbReference type="Proteomes" id="UP000886653">
    <property type="component" value="Unassembled WGS sequence"/>
</dbReference>
<feature type="compositionally biased region" description="Polar residues" evidence="1">
    <location>
        <begin position="703"/>
        <end position="730"/>
    </location>
</feature>
<feature type="compositionally biased region" description="Polar residues" evidence="1">
    <location>
        <begin position="1020"/>
        <end position="1042"/>
    </location>
</feature>
<feature type="compositionally biased region" description="Acidic residues" evidence="1">
    <location>
        <begin position="924"/>
        <end position="935"/>
    </location>
</feature>
<organism evidence="2 3">
    <name type="scientific">Cronartium quercuum f. sp. fusiforme G11</name>
    <dbReference type="NCBI Taxonomy" id="708437"/>
    <lineage>
        <taxon>Eukaryota</taxon>
        <taxon>Fungi</taxon>
        <taxon>Dikarya</taxon>
        <taxon>Basidiomycota</taxon>
        <taxon>Pucciniomycotina</taxon>
        <taxon>Pucciniomycetes</taxon>
        <taxon>Pucciniales</taxon>
        <taxon>Coleosporiaceae</taxon>
        <taxon>Cronartium</taxon>
    </lineage>
</organism>
<dbReference type="PANTHER" id="PTHR47807:SF1">
    <property type="entry name" value="PROTEIN TBF1"/>
    <property type="match status" value="1"/>
</dbReference>
<comment type="caution">
    <text evidence="2">The sequence shown here is derived from an EMBL/GenBank/DDBJ whole genome shotgun (WGS) entry which is preliminary data.</text>
</comment>
<feature type="region of interest" description="Disordered" evidence="1">
    <location>
        <begin position="503"/>
        <end position="1051"/>
    </location>
</feature>
<feature type="compositionally biased region" description="Polar residues" evidence="1">
    <location>
        <begin position="82"/>
        <end position="93"/>
    </location>
</feature>
<dbReference type="AlphaFoldDB" id="A0A9P6N606"/>
<evidence type="ECO:0000256" key="1">
    <source>
        <dbReference type="SAM" id="MobiDB-lite"/>
    </source>
</evidence>
<feature type="compositionally biased region" description="Basic and acidic residues" evidence="1">
    <location>
        <begin position="872"/>
        <end position="885"/>
    </location>
</feature>
<feature type="compositionally biased region" description="Basic and acidic residues" evidence="1">
    <location>
        <begin position="681"/>
        <end position="701"/>
    </location>
</feature>
<feature type="compositionally biased region" description="Basic and acidic residues" evidence="1">
    <location>
        <begin position="594"/>
        <end position="607"/>
    </location>
</feature>
<feature type="compositionally biased region" description="Basic residues" evidence="1">
    <location>
        <begin position="905"/>
        <end position="914"/>
    </location>
</feature>
<feature type="compositionally biased region" description="Polar residues" evidence="1">
    <location>
        <begin position="742"/>
        <end position="764"/>
    </location>
</feature>
<dbReference type="EMBL" id="MU167615">
    <property type="protein sequence ID" value="KAG0139362.1"/>
    <property type="molecule type" value="Genomic_DNA"/>
</dbReference>
<reference evidence="2" key="1">
    <citation type="submission" date="2013-11" db="EMBL/GenBank/DDBJ databases">
        <title>Genome sequence of the fusiform rust pathogen reveals effectors for host alternation and coevolution with pine.</title>
        <authorList>
            <consortium name="DOE Joint Genome Institute"/>
            <person name="Smith K."/>
            <person name="Pendleton A."/>
            <person name="Kubisiak T."/>
            <person name="Anderson C."/>
            <person name="Salamov A."/>
            <person name="Aerts A."/>
            <person name="Riley R."/>
            <person name="Clum A."/>
            <person name="Lindquist E."/>
            <person name="Ence D."/>
            <person name="Campbell M."/>
            <person name="Kronenberg Z."/>
            <person name="Feau N."/>
            <person name="Dhillon B."/>
            <person name="Hamelin R."/>
            <person name="Burleigh J."/>
            <person name="Smith J."/>
            <person name="Yandell M."/>
            <person name="Nelson C."/>
            <person name="Grigoriev I."/>
            <person name="Davis J."/>
        </authorList>
    </citation>
    <scope>NUCLEOTIDE SEQUENCE</scope>
    <source>
        <strain evidence="2">G11</strain>
    </source>
</reference>
<gene>
    <name evidence="2" type="ORF">CROQUDRAFT_726594</name>
</gene>
<feature type="compositionally biased region" description="Polar residues" evidence="1">
    <location>
        <begin position="1"/>
        <end position="21"/>
    </location>
</feature>
<dbReference type="OrthoDB" id="2507862at2759"/>
<name>A0A9P6N606_9BASI</name>
<feature type="region of interest" description="Disordered" evidence="1">
    <location>
        <begin position="76"/>
        <end position="95"/>
    </location>
</feature>
<feature type="region of interest" description="Disordered" evidence="1">
    <location>
        <begin position="359"/>
        <end position="450"/>
    </location>
</feature>
<keyword evidence="3" id="KW-1185">Reference proteome</keyword>
<feature type="compositionally biased region" description="Basic residues" evidence="1">
    <location>
        <begin position="38"/>
        <end position="51"/>
    </location>
</feature>
<feature type="compositionally biased region" description="Basic residues" evidence="1">
    <location>
        <begin position="1010"/>
        <end position="1019"/>
    </location>
</feature>
<feature type="compositionally biased region" description="Basic and acidic residues" evidence="1">
    <location>
        <begin position="936"/>
        <end position="962"/>
    </location>
</feature>
<dbReference type="PANTHER" id="PTHR47807">
    <property type="entry name" value="PROTEIN TBF1"/>
    <property type="match status" value="1"/>
</dbReference>
<feature type="compositionally biased region" description="Polar residues" evidence="1">
    <location>
        <begin position="529"/>
        <end position="548"/>
    </location>
</feature>
<sequence>MAKPSTRSTQINRPTTANETSDLVLKGRSAIMTNQKHNPSRKPSSKARSHHQSAGDTSSAQYRTRTRVATEHAEIRHEHALTINQKRTPTKDSSPLPVIRVDSKIQSNILMVLLDSLWNTILSTNLDARTRKEGLGYELTALELRNWESVSAMRPMGSSTLFITATTSGQEDYDRKVLLKSNLASLFVTLLTTPSKLTSKPIEAFICESILSEHFVNDTRSGQAFVEFISEYEVQKYCLARLETLEEETPSLFDTDQAPRLTLWDYVRYLRPKECLQPAFEHPLSPAFQMCCRVSYEELIPIRSSTQELESQNPYSGLIDSIIHLFRSEFPEFKLSKHTPTHSQSHSYRPSSIARSSMAFAAQHTPRPTNLLRAKSHVPEEQTDERRENRPAVPGLRGGDDEDEDLSDSNSRSASQSFLIDALIPPQNSNSQMDDLAESYDGPYAGSPEARHHENVANEIELNANLCRGLSRELNKSPNKFSARFSHPVPGTAQLDDELDKIEGSKERQSLPNKQPQRRRFEFSRPQPDASQLSWSETQIPTPGNNRESAPVADRSYSNDVGPVRGNVESESRGVSSASSDLQQQKRQLPSSDIHMELGLHQDHPTESEESPSRLGEQPSSGLGEAESGAQRQQHSGSNNHTAVGRNFIESEESSQQLGERSRSGSGQGESEEGSSVTSRAEQHQRSNMRHDPTECEKRAGEQSGSKSAEGQVRGRSSASSDVQMQQHSSSDNRWEGVPELVNSTKSGESPQVTGSGLSAQQLPDTPCAQHIGFNGQADPDEPGAGAQERSRLGETVGAGEPSPDQFVDDHRQQEAGESERKSSGRREGLKERENDECMEEGEEEGTQTIRAKKQRAREEPGSASRQLESPVDLHSRTFKGENKQLEPTASTFKQKKQAGERPGRSKQTHRPPLRGRQAQTFETDLDDTSDDDEQVKDKAEMSTEAKTNRDETLDGKLEEVNSKAPAQGSQSVAARSKRPRKAAGIARAGSIADTSDDEQQGQGQGRKGSERKKRRRKANQGSRESSPTDRASPSKGASSKVPTEKKTQRRQFWTDEQEELLINEVVRFHDKYNCMAYILRRHGPGGYKSQVLANRTNVMLKDKAVQISTKWARQGANLDEKTRSAFSRFPPKSGVICGSSAEMGTKVEEVEEAYEIEEVEVEGDWTGVSKRARTEVGGGPQASGSDAALPSEPVGPARAGEALKGPPSPDKTPKSRTSLSPRVVSERRSPVHPRANTPLGEGKNGSQEIPIARKPERGGQISQGDFPVLSSPR</sequence>
<feature type="compositionally biased region" description="Polar residues" evidence="1">
    <location>
        <begin position="630"/>
        <end position="642"/>
    </location>
</feature>
<feature type="compositionally biased region" description="Basic and acidic residues" evidence="1">
    <location>
        <begin position="808"/>
        <end position="836"/>
    </location>
</feature>
<protein>
    <recommendedName>
        <fullName evidence="4">Myb-like domain-containing protein</fullName>
    </recommendedName>
</protein>
<feature type="region of interest" description="Disordered" evidence="1">
    <location>
        <begin position="1166"/>
        <end position="1274"/>
    </location>
</feature>
<evidence type="ECO:0000313" key="2">
    <source>
        <dbReference type="EMBL" id="KAG0139362.1"/>
    </source>
</evidence>